<gene>
    <name evidence="2" type="ORF">CONPUDRAFT_154080</name>
</gene>
<evidence type="ECO:0000256" key="1">
    <source>
        <dbReference type="SAM" id="MobiDB-lite"/>
    </source>
</evidence>
<name>A0A5M3MSA4_CONPW</name>
<dbReference type="RefSeq" id="XP_007768856.1">
    <property type="nucleotide sequence ID" value="XM_007770666.1"/>
</dbReference>
<evidence type="ECO:0000313" key="3">
    <source>
        <dbReference type="Proteomes" id="UP000053558"/>
    </source>
</evidence>
<reference evidence="3" key="1">
    <citation type="journal article" date="2012" name="Science">
        <title>The Paleozoic origin of enzymatic lignin decomposition reconstructed from 31 fungal genomes.</title>
        <authorList>
            <person name="Floudas D."/>
            <person name="Binder M."/>
            <person name="Riley R."/>
            <person name="Barry K."/>
            <person name="Blanchette R.A."/>
            <person name="Henrissat B."/>
            <person name="Martinez A.T."/>
            <person name="Otillar R."/>
            <person name="Spatafora J.W."/>
            <person name="Yadav J.S."/>
            <person name="Aerts A."/>
            <person name="Benoit I."/>
            <person name="Boyd A."/>
            <person name="Carlson A."/>
            <person name="Copeland A."/>
            <person name="Coutinho P.M."/>
            <person name="de Vries R.P."/>
            <person name="Ferreira P."/>
            <person name="Findley K."/>
            <person name="Foster B."/>
            <person name="Gaskell J."/>
            <person name="Glotzer D."/>
            <person name="Gorecki P."/>
            <person name="Heitman J."/>
            <person name="Hesse C."/>
            <person name="Hori C."/>
            <person name="Igarashi K."/>
            <person name="Jurgens J.A."/>
            <person name="Kallen N."/>
            <person name="Kersten P."/>
            <person name="Kohler A."/>
            <person name="Kuees U."/>
            <person name="Kumar T.K.A."/>
            <person name="Kuo A."/>
            <person name="LaButti K."/>
            <person name="Larrondo L.F."/>
            <person name="Lindquist E."/>
            <person name="Ling A."/>
            <person name="Lombard V."/>
            <person name="Lucas S."/>
            <person name="Lundell T."/>
            <person name="Martin R."/>
            <person name="McLaughlin D.J."/>
            <person name="Morgenstern I."/>
            <person name="Morin E."/>
            <person name="Murat C."/>
            <person name="Nagy L.G."/>
            <person name="Nolan M."/>
            <person name="Ohm R.A."/>
            <person name="Patyshakuliyeva A."/>
            <person name="Rokas A."/>
            <person name="Ruiz-Duenas F.J."/>
            <person name="Sabat G."/>
            <person name="Salamov A."/>
            <person name="Samejima M."/>
            <person name="Schmutz J."/>
            <person name="Slot J.C."/>
            <person name="St John F."/>
            <person name="Stenlid J."/>
            <person name="Sun H."/>
            <person name="Sun S."/>
            <person name="Syed K."/>
            <person name="Tsang A."/>
            <person name="Wiebenga A."/>
            <person name="Young D."/>
            <person name="Pisabarro A."/>
            <person name="Eastwood D.C."/>
            <person name="Martin F."/>
            <person name="Cullen D."/>
            <person name="Grigoriev I.V."/>
            <person name="Hibbett D.S."/>
        </authorList>
    </citation>
    <scope>NUCLEOTIDE SEQUENCE [LARGE SCALE GENOMIC DNA]</scope>
    <source>
        <strain evidence="3">RWD-64-598 SS2</strain>
    </source>
</reference>
<proteinExistence type="predicted"/>
<comment type="caution">
    <text evidence="2">The sequence shown here is derived from an EMBL/GenBank/DDBJ whole genome shotgun (WGS) entry which is preliminary data.</text>
</comment>
<feature type="compositionally biased region" description="Basic and acidic residues" evidence="1">
    <location>
        <begin position="58"/>
        <end position="71"/>
    </location>
</feature>
<organism evidence="2 3">
    <name type="scientific">Coniophora puteana (strain RWD-64-598)</name>
    <name type="common">Brown rot fungus</name>
    <dbReference type="NCBI Taxonomy" id="741705"/>
    <lineage>
        <taxon>Eukaryota</taxon>
        <taxon>Fungi</taxon>
        <taxon>Dikarya</taxon>
        <taxon>Basidiomycota</taxon>
        <taxon>Agaricomycotina</taxon>
        <taxon>Agaricomycetes</taxon>
        <taxon>Agaricomycetidae</taxon>
        <taxon>Boletales</taxon>
        <taxon>Coniophorineae</taxon>
        <taxon>Coniophoraceae</taxon>
        <taxon>Coniophora</taxon>
    </lineage>
</organism>
<dbReference type="AlphaFoldDB" id="A0A5M3MSA4"/>
<evidence type="ECO:0000313" key="2">
    <source>
        <dbReference type="EMBL" id="EIW81545.1"/>
    </source>
</evidence>
<dbReference type="Proteomes" id="UP000053558">
    <property type="component" value="Unassembled WGS sequence"/>
</dbReference>
<feature type="region of interest" description="Disordered" evidence="1">
    <location>
        <begin position="1"/>
        <end position="71"/>
    </location>
</feature>
<feature type="region of interest" description="Disordered" evidence="1">
    <location>
        <begin position="96"/>
        <end position="118"/>
    </location>
</feature>
<accession>A0A5M3MSA4</accession>
<dbReference type="EMBL" id="JH711578">
    <property type="protein sequence ID" value="EIW81545.1"/>
    <property type="molecule type" value="Genomic_DNA"/>
</dbReference>
<dbReference type="GeneID" id="19203214"/>
<feature type="compositionally biased region" description="Polar residues" evidence="1">
    <location>
        <begin position="38"/>
        <end position="49"/>
    </location>
</feature>
<sequence length="118" mass="12992">MDLEKLSQAGAATQLRLPRSGYAGSRRRQRHASGRAISATTSCQRTGHFSDNVVPADVRGRHDNTVSADGRRADDTQDVNVWAARRRRVQEDSERCGASCPRTAPTTKIDCNQHSETD</sequence>
<protein>
    <submittedName>
        <fullName evidence="2">Uncharacterized protein</fullName>
    </submittedName>
</protein>
<keyword evidence="3" id="KW-1185">Reference proteome</keyword>
<dbReference type="KEGG" id="cput:CONPUDRAFT_154080"/>